<gene>
    <name evidence="4" type="ORF">BLE401_15700</name>
</gene>
<name>A0A2N9YHX0_9GAMM</name>
<evidence type="ECO:0000256" key="1">
    <source>
        <dbReference type="SAM" id="MobiDB-lite"/>
    </source>
</evidence>
<dbReference type="Gene3D" id="2.60.40.3440">
    <property type="match status" value="5"/>
</dbReference>
<dbReference type="Gene3D" id="2.150.10.10">
    <property type="entry name" value="Serralysin-like metalloprotease, C-terminal"/>
    <property type="match status" value="1"/>
</dbReference>
<dbReference type="Pfam" id="PF17892">
    <property type="entry name" value="Cadherin_5"/>
    <property type="match status" value="4"/>
</dbReference>
<dbReference type="Gene3D" id="2.60.40.2810">
    <property type="match status" value="3"/>
</dbReference>
<feature type="domain" description="FecR protein" evidence="2">
    <location>
        <begin position="38"/>
        <end position="136"/>
    </location>
</feature>
<dbReference type="NCBIfam" id="NF012211">
    <property type="entry name" value="tand_rpt_95"/>
    <property type="match status" value="8"/>
</dbReference>
<dbReference type="InterPro" id="IPR006860">
    <property type="entry name" value="FecR"/>
</dbReference>
<sequence length="1450" mass="152213">MAKQVGIVTTVVDTAIKAVGADGSGRILVQGDPIYEGDTIETGKRAYIKITLTDGTLFQLGPLSKASLDKFNYQPEAHHGELETNVFIGFFRFISGKIGGDERGQHTTIKTPSATIGIRGSELDMAVNEHGDTTVLHISGLIDISPLTGDPFTVYVTGTRIEIPLTGVPFMELASPEFINGFRAFLLPLNPANTEKEELLRTTHAENKEQTVDDKNTDNANPNNATESLGRNAFTIFSPDAQIPLTGALHSSSPTETRLNHAIHTAFNLNDEALNNEGVSNNNTNITSNDALLVTVLEPLPPTPPTVDDDANQLTEDYALITPVLFSEPELIRADTELLQGSNGFVFNNQDGSFTYQPNAGFSGTDTFAYRFTSTEPFIFVEVNVSRPQVIMPNIKTGDELPIKTNAGGDLLLQPDGTVDYIPPADFHGTDSFSYLPAGQTEPVTIVLTVAAMNDAPQAVRDHYNELSDPSVLSVAEDSSLTIPASVLLANDIDVDSVDGDSLSIYQVNTIPNTLGSLGTQGAVVLNADNSISFQPTPNFNGETEFTYVVQDNAGVRSSTTVRVNVTAVNDAPLVVADTVEGAGQASITIPVTQLLSNDSDIEAQPLVIIGVDNAENGVVTLLPNGMITFTPAFNFSGGRFEYIVSDGQAENSTSRGVVTITAGNTPDTPDPTIPDPDIPVDNNISPIATNDGVLQIGSADSVLILGARLLANDSDPNGDVLTITSVNSLTGGTATLDNAGNILFSRSADFTGNASFTYTISDGRGGNASAIVSLQGDTLPVNLPPVAVTDNFSVAENSFLVIAPSALLSNDTDPEGQPLNIASFGGASNGTLTQDAIGNLIFTPTANFVGNAQFTYNVSDGVKNSTATVQIQVLPLPDEQPQALNDTFSTPHNTPLEIASNLLLNNDIPAQSGDILQVTTVSNASNGTVQLTSTGTVLFTPTADFSGLATFNYTISDTQGKTSSASVTVDVMANQMPIAVDDADSNTNTYITNQSLTLNAALLLANDSDPDGDTLQIVSVGTATHGTVALDADGNVIYTPETDYNGTDQFTYTIDDGQGATASATVSVFAENAPPVAVDDLDPTQLTTAKNQAIIIPVTTLLANDSDPDNDPLTVIALGNAVNGQVLFALDGSVSFTPDVNFVGTAGFQYSIGDGKGKFDSATVAVTVVDANSPPVATPDTIDAPFNQTVFIASADLLSNDNDPDSTDVLQITQVIDNPDDGVTVKLLNNNEIQLFVDALASNQFESVRFNYILSDGQGHNSETTVTVESNNVTHGTAVADNLRGTGGDDIILGLGGNDTFQAPTGNDIFLGGTGDDLFLFDPSTVKNAVLRGEEGQDTLKLVGSQSLDLLQNSSLPAGEGFALTGIDVIDLRSTSTSNSQLRLSVQDVLNISDNNRLMIEGNAQSFVVSNDGWTNSGVETIGTASYNRYTAGGAELLVNTDIGGQFIF</sequence>
<feature type="domain" description="Cadherin-like" evidence="3">
    <location>
        <begin position="1073"/>
        <end position="1169"/>
    </location>
</feature>
<dbReference type="Pfam" id="PF04773">
    <property type="entry name" value="FecR"/>
    <property type="match status" value="1"/>
</dbReference>
<dbReference type="InterPro" id="IPR041690">
    <property type="entry name" value="Cadherin_5"/>
</dbReference>
<dbReference type="SUPFAM" id="SSF51120">
    <property type="entry name" value="beta-Roll"/>
    <property type="match status" value="1"/>
</dbReference>
<reference evidence="5" key="1">
    <citation type="submission" date="2016-12" db="EMBL/GenBank/DDBJ databases">
        <title>Complete Genome Sequence of Beggiatoa leptomitiformis D-401.</title>
        <authorList>
            <person name="Fomenkov A."/>
            <person name="Vincze T."/>
            <person name="Grabovich M."/>
            <person name="Anton B.P."/>
            <person name="Dubinina G."/>
            <person name="Orlova M."/>
            <person name="Belousova E."/>
            <person name="Roberts R.J."/>
        </authorList>
    </citation>
    <scope>NUCLEOTIDE SEQUENCE [LARGE SCALE GENOMIC DNA]</scope>
    <source>
        <strain evidence="5">D-401</strain>
    </source>
</reference>
<dbReference type="RefSeq" id="WP_062151820.1">
    <property type="nucleotide sequence ID" value="NZ_CP012373.2"/>
</dbReference>
<evidence type="ECO:0000313" key="4">
    <source>
        <dbReference type="EMBL" id="AUI69999.1"/>
    </source>
</evidence>
<evidence type="ECO:0000259" key="2">
    <source>
        <dbReference type="Pfam" id="PF04773"/>
    </source>
</evidence>
<dbReference type="EMBL" id="CP018889">
    <property type="protein sequence ID" value="AUI69999.1"/>
    <property type="molecule type" value="Genomic_DNA"/>
</dbReference>
<dbReference type="OrthoDB" id="5902819at2"/>
<dbReference type="KEGG" id="blep:AL038_08610"/>
<evidence type="ECO:0000259" key="3">
    <source>
        <dbReference type="Pfam" id="PF17892"/>
    </source>
</evidence>
<dbReference type="STRING" id="288004.AL038_08610"/>
<dbReference type="Pfam" id="PF17963">
    <property type="entry name" value="Big_9"/>
    <property type="match status" value="5"/>
</dbReference>
<organism evidence="4 5">
    <name type="scientific">Beggiatoa leptomitoformis</name>
    <dbReference type="NCBI Taxonomy" id="288004"/>
    <lineage>
        <taxon>Bacteria</taxon>
        <taxon>Pseudomonadati</taxon>
        <taxon>Pseudomonadota</taxon>
        <taxon>Gammaproteobacteria</taxon>
        <taxon>Thiotrichales</taxon>
        <taxon>Thiotrichaceae</taxon>
        <taxon>Beggiatoa</taxon>
    </lineage>
</organism>
<dbReference type="InterPro" id="IPR011049">
    <property type="entry name" value="Serralysin-like_metalloprot_C"/>
</dbReference>
<dbReference type="PANTHER" id="PTHR38731">
    <property type="entry name" value="LIPL45-RELATED LIPOPROTEIN-RELATED"/>
    <property type="match status" value="1"/>
</dbReference>
<feature type="domain" description="Cadherin-like" evidence="3">
    <location>
        <begin position="454"/>
        <end position="567"/>
    </location>
</feature>
<dbReference type="Proteomes" id="UP000234271">
    <property type="component" value="Chromosome"/>
</dbReference>
<feature type="domain" description="Cadherin-like" evidence="3">
    <location>
        <begin position="569"/>
        <end position="661"/>
    </location>
</feature>
<evidence type="ECO:0000313" key="5">
    <source>
        <dbReference type="Proteomes" id="UP000234271"/>
    </source>
</evidence>
<keyword evidence="5" id="KW-1185">Reference proteome</keyword>
<protein>
    <submittedName>
        <fullName evidence="4">Tandem-95 repeat protein</fullName>
    </submittedName>
</protein>
<feature type="compositionally biased region" description="Basic and acidic residues" evidence="1">
    <location>
        <begin position="206"/>
        <end position="217"/>
    </location>
</feature>
<feature type="region of interest" description="Disordered" evidence="1">
    <location>
        <begin position="206"/>
        <end position="225"/>
    </location>
</feature>
<feature type="domain" description="Cadherin-like" evidence="3">
    <location>
        <begin position="782"/>
        <end position="874"/>
    </location>
</feature>
<proteinExistence type="predicted"/>
<accession>A0A2N9YHX0</accession>